<evidence type="ECO:0000256" key="3">
    <source>
        <dbReference type="ARBA" id="ARBA00022553"/>
    </source>
</evidence>
<keyword evidence="3" id="KW-0597">Phosphoprotein</keyword>
<dbReference type="InterPro" id="IPR050091">
    <property type="entry name" value="PKS_NRPS_Biosynth_Enz"/>
</dbReference>
<dbReference type="GO" id="GO:0005886">
    <property type="term" value="C:plasma membrane"/>
    <property type="evidence" value="ECO:0007669"/>
    <property type="project" value="TreeGrafter"/>
</dbReference>
<dbReference type="InterPro" id="IPR016039">
    <property type="entry name" value="Thiolase-like"/>
</dbReference>
<gene>
    <name evidence="7" type="ORF">ABK905_13795</name>
</gene>
<dbReference type="GO" id="GO:0004315">
    <property type="term" value="F:3-oxoacyl-[acyl-carrier-protein] synthase activity"/>
    <property type="evidence" value="ECO:0007669"/>
    <property type="project" value="InterPro"/>
</dbReference>
<dbReference type="AlphaFoldDB" id="A0AAU7Q4B9"/>
<reference evidence="7" key="1">
    <citation type="submission" date="2024-06" db="EMBL/GenBank/DDBJ databases">
        <authorList>
            <person name="Coelho C."/>
            <person name="Bento M."/>
            <person name="Garcia E."/>
            <person name="Camelo A."/>
            <person name="Brandao I."/>
            <person name="Espirito Santo C."/>
            <person name="Trovao J."/>
            <person name="Verissimo A."/>
            <person name="Costa J."/>
            <person name="Tiago I."/>
        </authorList>
    </citation>
    <scope>NUCLEOTIDE SEQUENCE</scope>
    <source>
        <strain evidence="7">KWT182</strain>
    </source>
</reference>
<dbReference type="GO" id="GO:0006633">
    <property type="term" value="P:fatty acid biosynthetic process"/>
    <property type="evidence" value="ECO:0007669"/>
    <property type="project" value="InterPro"/>
</dbReference>
<proteinExistence type="predicted"/>
<evidence type="ECO:0000259" key="6">
    <source>
        <dbReference type="PROSITE" id="PS52004"/>
    </source>
</evidence>
<dbReference type="SUPFAM" id="SSF53901">
    <property type="entry name" value="Thiolase-like"/>
    <property type="match status" value="1"/>
</dbReference>
<comment type="pathway">
    <text evidence="1">Lipid metabolism; fatty acid biosynthesis.</text>
</comment>
<protein>
    <submittedName>
        <fullName evidence="7">Polyketide synthase</fullName>
    </submittedName>
</protein>
<evidence type="ECO:0000256" key="4">
    <source>
        <dbReference type="ARBA" id="ARBA00022679"/>
    </source>
</evidence>
<dbReference type="GO" id="GO:0004312">
    <property type="term" value="F:fatty acid synthase activity"/>
    <property type="evidence" value="ECO:0007669"/>
    <property type="project" value="TreeGrafter"/>
</dbReference>
<dbReference type="EMBL" id="CP157947">
    <property type="protein sequence ID" value="XBS67974.1"/>
    <property type="molecule type" value="Genomic_DNA"/>
</dbReference>
<keyword evidence="4" id="KW-0808">Transferase</keyword>
<organism evidence="7">
    <name type="scientific">Acerihabitans sp. KWT182</name>
    <dbReference type="NCBI Taxonomy" id="3157919"/>
    <lineage>
        <taxon>Bacteria</taxon>
        <taxon>Pseudomonadati</taxon>
        <taxon>Pseudomonadota</taxon>
        <taxon>Gammaproteobacteria</taxon>
        <taxon>Enterobacterales</taxon>
        <taxon>Pectobacteriaceae</taxon>
        <taxon>Acerihabitans</taxon>
    </lineage>
</organism>
<accession>A0AAU7Q4B9</accession>
<keyword evidence="2" id="KW-0596">Phosphopantetheine</keyword>
<dbReference type="InterPro" id="IPR014030">
    <property type="entry name" value="Ketoacyl_synth_N"/>
</dbReference>
<dbReference type="GO" id="GO:0005737">
    <property type="term" value="C:cytoplasm"/>
    <property type="evidence" value="ECO:0007669"/>
    <property type="project" value="TreeGrafter"/>
</dbReference>
<dbReference type="InterPro" id="IPR018201">
    <property type="entry name" value="Ketoacyl_synth_AS"/>
</dbReference>
<dbReference type="InterPro" id="IPR020841">
    <property type="entry name" value="PKS_Beta-ketoAc_synthase_dom"/>
</dbReference>
<dbReference type="PANTHER" id="PTHR43775">
    <property type="entry name" value="FATTY ACID SYNTHASE"/>
    <property type="match status" value="1"/>
</dbReference>
<sequence length="270" mass="28969">MDEHAIAIIGMTLRLPGADSLPALWSNLVNGRVSIRHFQREHCTAQGIDSPLFHHPRYVFADAALPDIDLFDADFFAFSQREAQLLDPQQRILLECAWELLETAGYGHPACRPRIGVYAGASMNTYLPNVIGARCDLMSMAGTEVMLTNDKDYLCGRISYKLGLTGPSVAVQTGCSTALSSIHCAVQSLLGGECDMAIAGGVSIQALLRPGYLYEPNLMFSPDGMCRPFDYAASGTVFGDGAGLVALRPPAGCEEGRRHHSGGDPGVGHQ</sequence>
<feature type="domain" description="Ketosynthase family 3 (KS3)" evidence="6">
    <location>
        <begin position="3"/>
        <end position="270"/>
    </location>
</feature>
<evidence type="ECO:0000313" key="7">
    <source>
        <dbReference type="EMBL" id="XBS67974.1"/>
    </source>
</evidence>
<dbReference type="PROSITE" id="PS00606">
    <property type="entry name" value="KS3_1"/>
    <property type="match status" value="1"/>
</dbReference>
<dbReference type="SMART" id="SM00825">
    <property type="entry name" value="PKS_KS"/>
    <property type="match status" value="1"/>
</dbReference>
<dbReference type="GO" id="GO:0071770">
    <property type="term" value="P:DIM/DIP cell wall layer assembly"/>
    <property type="evidence" value="ECO:0007669"/>
    <property type="project" value="TreeGrafter"/>
</dbReference>
<evidence type="ECO:0000256" key="1">
    <source>
        <dbReference type="ARBA" id="ARBA00005194"/>
    </source>
</evidence>
<dbReference type="CDD" id="cd00833">
    <property type="entry name" value="PKS"/>
    <property type="match status" value="1"/>
</dbReference>
<dbReference type="PANTHER" id="PTHR43775:SF37">
    <property type="entry name" value="SI:DKEY-61P9.11"/>
    <property type="match status" value="1"/>
</dbReference>
<dbReference type="Pfam" id="PF00109">
    <property type="entry name" value="ketoacyl-synt"/>
    <property type="match status" value="1"/>
</dbReference>
<dbReference type="PROSITE" id="PS52004">
    <property type="entry name" value="KS3_2"/>
    <property type="match status" value="1"/>
</dbReference>
<dbReference type="Gene3D" id="3.40.47.10">
    <property type="match status" value="1"/>
</dbReference>
<evidence type="ECO:0000256" key="5">
    <source>
        <dbReference type="SAM" id="MobiDB-lite"/>
    </source>
</evidence>
<name>A0AAU7Q4B9_9GAMM</name>
<evidence type="ECO:0000256" key="2">
    <source>
        <dbReference type="ARBA" id="ARBA00022450"/>
    </source>
</evidence>
<feature type="region of interest" description="Disordered" evidence="5">
    <location>
        <begin position="250"/>
        <end position="270"/>
    </location>
</feature>